<gene>
    <name evidence="2" type="ORF">LCGC14_1993990</name>
</gene>
<feature type="non-terminal residue" evidence="2">
    <location>
        <position position="637"/>
    </location>
</feature>
<feature type="compositionally biased region" description="Low complexity" evidence="1">
    <location>
        <begin position="123"/>
        <end position="135"/>
    </location>
</feature>
<sequence>MAHTFDNNLRFSGATNPLTSNYTCGSAARLLVLGIVTGSVTQRAGGAPTYNGVELTQADQTRQHNVNPETSCELWYLLDPPTSSALQISVPNPISLPIHIQASSYNVAAGKTSALDVDGGDSGTSASPSVSVTTTEDGDVIGGMFGDGEDFIHEDFVPTGRSGTELNTTDNGLYSDNNQFTLQASAGAIATGWTTQTYGAGVYGGGVYNGDDDWCMCVAAFKETGVSVTVTLDALAITATLILPAIDIDDSIDVLPAAVTMAIAVVAPAIVGDVTVEPSALSLALTVVAPSTKVDVSPSPTVVSLSISVNNLSIQIQQDVTVVISALLITATVEQPNTLAPLPVVRMMPFIFSDTIAYMIEFGNKYARFYFGGEPLLGAGDTHVEIITPYLPEELYQLQTNQIADVMWSVHANHPQAQLKRTTVTTFILEDIEFKKGPFLERNDISEDDGITMNVDITGEGETGTLSRSSGTFQEGHIGALFQLTHPRVNRQTNGRKTGSQTGLIGEQIDVFGDYIFSITSSVWSGTVQLQRSTDNWVTNTVIKSFTTGPQTFKATEKTEDVQYRINVTAHSSGTISASLVVNTSSVNGTAAAVGVIGVPLDIKGTFNFNTHGNWGGTVALERNENDAGWEPFRTYV</sequence>
<name>A0A0F9FT87_9ZZZZ</name>
<accession>A0A0F9FT87</accession>
<reference evidence="2" key="1">
    <citation type="journal article" date="2015" name="Nature">
        <title>Complex archaea that bridge the gap between prokaryotes and eukaryotes.</title>
        <authorList>
            <person name="Spang A."/>
            <person name="Saw J.H."/>
            <person name="Jorgensen S.L."/>
            <person name="Zaremba-Niedzwiedzka K."/>
            <person name="Martijn J."/>
            <person name="Lind A.E."/>
            <person name="van Eijk R."/>
            <person name="Schleper C."/>
            <person name="Guy L."/>
            <person name="Ettema T.J."/>
        </authorList>
    </citation>
    <scope>NUCLEOTIDE SEQUENCE</scope>
</reference>
<evidence type="ECO:0000256" key="1">
    <source>
        <dbReference type="SAM" id="MobiDB-lite"/>
    </source>
</evidence>
<dbReference type="EMBL" id="LAZR01022538">
    <property type="protein sequence ID" value="KKL81516.1"/>
    <property type="molecule type" value="Genomic_DNA"/>
</dbReference>
<proteinExistence type="predicted"/>
<evidence type="ECO:0000313" key="2">
    <source>
        <dbReference type="EMBL" id="KKL81516.1"/>
    </source>
</evidence>
<protein>
    <submittedName>
        <fullName evidence="2">Uncharacterized protein</fullName>
    </submittedName>
</protein>
<dbReference type="AlphaFoldDB" id="A0A0F9FT87"/>
<comment type="caution">
    <text evidence="2">The sequence shown here is derived from an EMBL/GenBank/DDBJ whole genome shotgun (WGS) entry which is preliminary data.</text>
</comment>
<organism evidence="2">
    <name type="scientific">marine sediment metagenome</name>
    <dbReference type="NCBI Taxonomy" id="412755"/>
    <lineage>
        <taxon>unclassified sequences</taxon>
        <taxon>metagenomes</taxon>
        <taxon>ecological metagenomes</taxon>
    </lineage>
</organism>
<feature type="region of interest" description="Disordered" evidence="1">
    <location>
        <begin position="117"/>
        <end position="138"/>
    </location>
</feature>